<sequence>MPSPVNRPFRFVVLHHIVGPGFSRTAESHLDWMFEQSKATSLLTFSTTEVGSWDSAFELKAFSLPDHRSIYLDYEGPIGHDRGAVQQVIAGTFAWLENHDDRKVMNLQWSKSDEANLGEPKSASVRFQRISLREDPGSCETWSVSFLPGL</sequence>
<dbReference type="Proteomes" id="UP000316598">
    <property type="component" value="Unassembled WGS sequence"/>
</dbReference>
<proteinExistence type="predicted"/>
<keyword evidence="2" id="KW-1185">Reference proteome</keyword>
<dbReference type="EMBL" id="SJPI01000001">
    <property type="protein sequence ID" value="TWT53448.1"/>
    <property type="molecule type" value="Genomic_DNA"/>
</dbReference>
<accession>A0A5C5WSF9</accession>
<dbReference type="OrthoDB" id="288736at2"/>
<evidence type="ECO:0000313" key="1">
    <source>
        <dbReference type="EMBL" id="TWT53448.1"/>
    </source>
</evidence>
<dbReference type="AlphaFoldDB" id="A0A5C5WSF9"/>
<organism evidence="1 2">
    <name type="scientific">Rubripirellula amarantea</name>
    <dbReference type="NCBI Taxonomy" id="2527999"/>
    <lineage>
        <taxon>Bacteria</taxon>
        <taxon>Pseudomonadati</taxon>
        <taxon>Planctomycetota</taxon>
        <taxon>Planctomycetia</taxon>
        <taxon>Pirellulales</taxon>
        <taxon>Pirellulaceae</taxon>
        <taxon>Rubripirellula</taxon>
    </lineage>
</organism>
<comment type="caution">
    <text evidence="1">The sequence shown here is derived from an EMBL/GenBank/DDBJ whole genome shotgun (WGS) entry which is preliminary data.</text>
</comment>
<dbReference type="RefSeq" id="WP_146513668.1">
    <property type="nucleotide sequence ID" value="NZ_SJPI01000001.1"/>
</dbReference>
<name>A0A5C5WSF9_9BACT</name>
<protein>
    <submittedName>
        <fullName evidence="1">Uncharacterized protein</fullName>
    </submittedName>
</protein>
<evidence type="ECO:0000313" key="2">
    <source>
        <dbReference type="Proteomes" id="UP000316598"/>
    </source>
</evidence>
<reference evidence="1 2" key="1">
    <citation type="submission" date="2019-02" db="EMBL/GenBank/DDBJ databases">
        <title>Deep-cultivation of Planctomycetes and their phenomic and genomic characterization uncovers novel biology.</title>
        <authorList>
            <person name="Wiegand S."/>
            <person name="Jogler M."/>
            <person name="Boedeker C."/>
            <person name="Pinto D."/>
            <person name="Vollmers J."/>
            <person name="Rivas-Marin E."/>
            <person name="Kohn T."/>
            <person name="Peeters S.H."/>
            <person name="Heuer A."/>
            <person name="Rast P."/>
            <person name="Oberbeckmann S."/>
            <person name="Bunk B."/>
            <person name="Jeske O."/>
            <person name="Meyerdierks A."/>
            <person name="Storesund J.E."/>
            <person name="Kallscheuer N."/>
            <person name="Luecker S."/>
            <person name="Lage O.M."/>
            <person name="Pohl T."/>
            <person name="Merkel B.J."/>
            <person name="Hornburger P."/>
            <person name="Mueller R.-W."/>
            <person name="Bruemmer F."/>
            <person name="Labrenz M."/>
            <person name="Spormann A.M."/>
            <person name="Op Den Camp H."/>
            <person name="Overmann J."/>
            <person name="Amann R."/>
            <person name="Jetten M.S.M."/>
            <person name="Mascher T."/>
            <person name="Medema M.H."/>
            <person name="Devos D.P."/>
            <person name="Kaster A.-K."/>
            <person name="Ovreas L."/>
            <person name="Rohde M."/>
            <person name="Galperin M.Y."/>
            <person name="Jogler C."/>
        </authorList>
    </citation>
    <scope>NUCLEOTIDE SEQUENCE [LARGE SCALE GENOMIC DNA]</scope>
    <source>
        <strain evidence="1 2">Pla22</strain>
    </source>
</reference>
<gene>
    <name evidence="1" type="ORF">Pla22_10770</name>
</gene>